<reference evidence="2 3" key="1">
    <citation type="submission" date="2016-01" db="EMBL/GenBank/DDBJ databases">
        <title>The new phylogeny of the genus Mycobacterium.</title>
        <authorList>
            <person name="Tarcisio F."/>
            <person name="Conor M."/>
            <person name="Antonella G."/>
            <person name="Elisabetta G."/>
            <person name="Giulia F.S."/>
            <person name="Sara T."/>
            <person name="Anna F."/>
            <person name="Clotilde B."/>
            <person name="Roberto B."/>
            <person name="Veronica D.S."/>
            <person name="Fabio R."/>
            <person name="Monica P."/>
            <person name="Olivier J."/>
            <person name="Enrico T."/>
            <person name="Nicola S."/>
        </authorList>
    </citation>
    <scope>NUCLEOTIDE SEQUENCE [LARGE SCALE GENOMIC DNA]</scope>
    <source>
        <strain evidence="2 3">CCUG 50187</strain>
    </source>
</reference>
<dbReference type="Proteomes" id="UP000193811">
    <property type="component" value="Unassembled WGS sequence"/>
</dbReference>
<accession>A0ABX3V0F4</accession>
<dbReference type="EMBL" id="LQOP01000040">
    <property type="protein sequence ID" value="ORV19757.1"/>
    <property type="molecule type" value="Genomic_DNA"/>
</dbReference>
<evidence type="ECO:0000313" key="2">
    <source>
        <dbReference type="EMBL" id="ORV19757.1"/>
    </source>
</evidence>
<feature type="domain" description="HNH nuclease" evidence="1">
    <location>
        <begin position="33"/>
        <end position="76"/>
    </location>
</feature>
<proteinExistence type="predicted"/>
<evidence type="ECO:0000259" key="1">
    <source>
        <dbReference type="Pfam" id="PF13392"/>
    </source>
</evidence>
<organism evidence="2 3">
    <name type="scientific">Mycolicibacterium conceptionense</name>
    <dbReference type="NCBI Taxonomy" id="451644"/>
    <lineage>
        <taxon>Bacteria</taxon>
        <taxon>Bacillati</taxon>
        <taxon>Actinomycetota</taxon>
        <taxon>Actinomycetes</taxon>
        <taxon>Mycobacteriales</taxon>
        <taxon>Mycobacteriaceae</taxon>
        <taxon>Mycolicibacterium</taxon>
    </lineage>
</organism>
<keyword evidence="3" id="KW-1185">Reference proteome</keyword>
<protein>
    <recommendedName>
        <fullName evidence="1">HNH nuclease domain-containing protein</fullName>
    </recommendedName>
</protein>
<dbReference type="SUPFAM" id="SSF54060">
    <property type="entry name" value="His-Me finger endonucleases"/>
    <property type="match status" value="1"/>
</dbReference>
<evidence type="ECO:0000313" key="3">
    <source>
        <dbReference type="Proteomes" id="UP000193811"/>
    </source>
</evidence>
<dbReference type="Pfam" id="PF13392">
    <property type="entry name" value="HNH_3"/>
    <property type="match status" value="1"/>
</dbReference>
<dbReference type="InterPro" id="IPR003615">
    <property type="entry name" value="HNH_nuc"/>
</dbReference>
<dbReference type="InterPro" id="IPR044925">
    <property type="entry name" value="His-Me_finger_sf"/>
</dbReference>
<gene>
    <name evidence="2" type="ORF">AWB98_02420</name>
</gene>
<comment type="caution">
    <text evidence="2">The sequence shown here is derived from an EMBL/GenBank/DDBJ whole genome shotgun (WGS) entry which is preliminary data.</text>
</comment>
<sequence>MRLVDSGCLEWTGIIDANGYGRIALNGRHVGAYRVAWMLANYKQVPDGFVIDHLCCNRACVAAGHLEAVTPAENTRRIHRPPQGWVVAPESLCREISGAGKKWHVVEWREYDSINGKETIESRMFKESDKAEAEAFAHHQRTLPTDRTKLSPSMEIPHDILVQLEQLYHPWAVESWLATKNARLNDRTPLDMIRCGRAQEVRGILSGVC</sequence>
<name>A0ABX3V0F4_9MYCO</name>
<dbReference type="Gene3D" id="3.90.75.10">
    <property type="entry name" value="Homing Intron 3 (I-ppo) Encoded Endonuclease, Chain A"/>
    <property type="match status" value="1"/>
</dbReference>
<dbReference type="InterPro" id="IPR044930">
    <property type="entry name" value="Homing_endonuclease_His-Me"/>
</dbReference>